<proteinExistence type="predicted"/>
<sequence>MNIIYLLLWATVVLSTWPSHGRILPLPLASETVSASPASLLDQKIITDTDNRIREPQTLDESQESENRKPLHGDFVQKPATTTAHLPTHTGSCSFDRRLGKRPRSPPSPYWTLVLHHTKWLFLPVAILLAGLAVGLVELAEWACRRWNRVDLVERQETREKQYTDSLSLV</sequence>
<dbReference type="GeneID" id="34607421"/>
<dbReference type="RefSeq" id="XP_022584480.1">
    <property type="nucleotide sequence ID" value="XM_022720956.1"/>
</dbReference>
<protein>
    <submittedName>
        <fullName evidence="4">Uncharacterized protein</fullName>
    </submittedName>
</protein>
<dbReference type="Proteomes" id="UP000184188">
    <property type="component" value="Unassembled WGS sequence"/>
</dbReference>
<dbReference type="EMBL" id="KV878337">
    <property type="protein sequence ID" value="OJJ49970.1"/>
    <property type="molecule type" value="Genomic_DNA"/>
</dbReference>
<keyword evidence="2" id="KW-0812">Transmembrane</keyword>
<feature type="signal peptide" evidence="3">
    <location>
        <begin position="1"/>
        <end position="21"/>
    </location>
</feature>
<dbReference type="AlphaFoldDB" id="A0A1L9SRZ4"/>
<feature type="chain" id="PRO_5012679650" evidence="3">
    <location>
        <begin position="22"/>
        <end position="170"/>
    </location>
</feature>
<evidence type="ECO:0000256" key="2">
    <source>
        <dbReference type="SAM" id="Phobius"/>
    </source>
</evidence>
<feature type="region of interest" description="Disordered" evidence="1">
    <location>
        <begin position="52"/>
        <end position="103"/>
    </location>
</feature>
<accession>A0A1L9SRZ4</accession>
<organism evidence="4 5">
    <name type="scientific">Penicilliopsis zonata CBS 506.65</name>
    <dbReference type="NCBI Taxonomy" id="1073090"/>
    <lineage>
        <taxon>Eukaryota</taxon>
        <taxon>Fungi</taxon>
        <taxon>Dikarya</taxon>
        <taxon>Ascomycota</taxon>
        <taxon>Pezizomycotina</taxon>
        <taxon>Eurotiomycetes</taxon>
        <taxon>Eurotiomycetidae</taxon>
        <taxon>Eurotiales</taxon>
        <taxon>Aspergillaceae</taxon>
        <taxon>Penicilliopsis</taxon>
    </lineage>
</organism>
<dbReference type="VEuPathDB" id="FungiDB:ASPZODRAFT_1079328"/>
<reference evidence="5" key="1">
    <citation type="journal article" date="2017" name="Genome Biol.">
        <title>Comparative genomics reveals high biological diversity and specific adaptations in the industrially and medically important fungal genus Aspergillus.</title>
        <authorList>
            <person name="de Vries R.P."/>
            <person name="Riley R."/>
            <person name="Wiebenga A."/>
            <person name="Aguilar-Osorio G."/>
            <person name="Amillis S."/>
            <person name="Uchima C.A."/>
            <person name="Anderluh G."/>
            <person name="Asadollahi M."/>
            <person name="Askin M."/>
            <person name="Barry K."/>
            <person name="Battaglia E."/>
            <person name="Bayram O."/>
            <person name="Benocci T."/>
            <person name="Braus-Stromeyer S.A."/>
            <person name="Caldana C."/>
            <person name="Canovas D."/>
            <person name="Cerqueira G.C."/>
            <person name="Chen F."/>
            <person name="Chen W."/>
            <person name="Choi C."/>
            <person name="Clum A."/>
            <person name="Dos Santos R.A."/>
            <person name="Damasio A.R."/>
            <person name="Diallinas G."/>
            <person name="Emri T."/>
            <person name="Fekete E."/>
            <person name="Flipphi M."/>
            <person name="Freyberg S."/>
            <person name="Gallo A."/>
            <person name="Gournas C."/>
            <person name="Habgood R."/>
            <person name="Hainaut M."/>
            <person name="Harispe M.L."/>
            <person name="Henrissat B."/>
            <person name="Hilden K.S."/>
            <person name="Hope R."/>
            <person name="Hossain A."/>
            <person name="Karabika E."/>
            <person name="Karaffa L."/>
            <person name="Karanyi Z."/>
            <person name="Krasevec N."/>
            <person name="Kuo A."/>
            <person name="Kusch H."/>
            <person name="LaButti K."/>
            <person name="Lagendijk E.L."/>
            <person name="Lapidus A."/>
            <person name="Levasseur A."/>
            <person name="Lindquist E."/>
            <person name="Lipzen A."/>
            <person name="Logrieco A.F."/>
            <person name="MacCabe A."/>
            <person name="Maekelae M.R."/>
            <person name="Malavazi I."/>
            <person name="Melin P."/>
            <person name="Meyer V."/>
            <person name="Mielnichuk N."/>
            <person name="Miskei M."/>
            <person name="Molnar A.P."/>
            <person name="Mule G."/>
            <person name="Ngan C.Y."/>
            <person name="Orejas M."/>
            <person name="Orosz E."/>
            <person name="Ouedraogo J.P."/>
            <person name="Overkamp K.M."/>
            <person name="Park H.-S."/>
            <person name="Perrone G."/>
            <person name="Piumi F."/>
            <person name="Punt P.J."/>
            <person name="Ram A.F."/>
            <person name="Ramon A."/>
            <person name="Rauscher S."/>
            <person name="Record E."/>
            <person name="Riano-Pachon D.M."/>
            <person name="Robert V."/>
            <person name="Roehrig J."/>
            <person name="Ruller R."/>
            <person name="Salamov A."/>
            <person name="Salih N.S."/>
            <person name="Samson R.A."/>
            <person name="Sandor E."/>
            <person name="Sanguinetti M."/>
            <person name="Schuetze T."/>
            <person name="Sepcic K."/>
            <person name="Shelest E."/>
            <person name="Sherlock G."/>
            <person name="Sophianopoulou V."/>
            <person name="Squina F.M."/>
            <person name="Sun H."/>
            <person name="Susca A."/>
            <person name="Todd R.B."/>
            <person name="Tsang A."/>
            <person name="Unkles S.E."/>
            <person name="van de Wiele N."/>
            <person name="van Rossen-Uffink D."/>
            <person name="Oliveira J.V."/>
            <person name="Vesth T.C."/>
            <person name="Visser J."/>
            <person name="Yu J.-H."/>
            <person name="Zhou M."/>
            <person name="Andersen M.R."/>
            <person name="Archer D.B."/>
            <person name="Baker S.E."/>
            <person name="Benoit I."/>
            <person name="Brakhage A.A."/>
            <person name="Braus G.H."/>
            <person name="Fischer R."/>
            <person name="Frisvad J.C."/>
            <person name="Goldman G.H."/>
            <person name="Houbraken J."/>
            <person name="Oakley B."/>
            <person name="Pocsi I."/>
            <person name="Scazzocchio C."/>
            <person name="Seiboth B."/>
            <person name="vanKuyk P.A."/>
            <person name="Wortman J."/>
            <person name="Dyer P.S."/>
            <person name="Grigoriev I.V."/>
        </authorList>
    </citation>
    <scope>NUCLEOTIDE SEQUENCE [LARGE SCALE GENOMIC DNA]</scope>
    <source>
        <strain evidence="5">CBS 506.65</strain>
    </source>
</reference>
<evidence type="ECO:0000313" key="5">
    <source>
        <dbReference type="Proteomes" id="UP000184188"/>
    </source>
</evidence>
<evidence type="ECO:0000256" key="1">
    <source>
        <dbReference type="SAM" id="MobiDB-lite"/>
    </source>
</evidence>
<feature type="transmembrane region" description="Helical" evidence="2">
    <location>
        <begin position="120"/>
        <end position="140"/>
    </location>
</feature>
<name>A0A1L9SRZ4_9EURO</name>
<evidence type="ECO:0000313" key="4">
    <source>
        <dbReference type="EMBL" id="OJJ49970.1"/>
    </source>
</evidence>
<keyword evidence="3" id="KW-0732">Signal</keyword>
<keyword evidence="2" id="KW-0472">Membrane</keyword>
<evidence type="ECO:0000256" key="3">
    <source>
        <dbReference type="SAM" id="SignalP"/>
    </source>
</evidence>
<keyword evidence="2" id="KW-1133">Transmembrane helix</keyword>
<feature type="compositionally biased region" description="Low complexity" evidence="1">
    <location>
        <begin position="79"/>
        <end position="90"/>
    </location>
</feature>
<keyword evidence="5" id="KW-1185">Reference proteome</keyword>
<gene>
    <name evidence="4" type="ORF">ASPZODRAFT_1079328</name>
</gene>